<evidence type="ECO:0000256" key="3">
    <source>
        <dbReference type="ARBA" id="ARBA00022475"/>
    </source>
</evidence>
<evidence type="ECO:0000256" key="15">
    <source>
        <dbReference type="ARBA" id="ARBA00047936"/>
    </source>
</evidence>
<keyword evidence="19" id="KW-1185">Reference proteome</keyword>
<keyword evidence="10" id="KW-0472">Membrane</keyword>
<dbReference type="Pfam" id="PF08402">
    <property type="entry name" value="TOBE_2"/>
    <property type="match status" value="1"/>
</dbReference>
<dbReference type="AlphaFoldDB" id="A0A1G7S367"/>
<evidence type="ECO:0000256" key="10">
    <source>
        <dbReference type="ARBA" id="ARBA00023136"/>
    </source>
</evidence>
<evidence type="ECO:0000256" key="4">
    <source>
        <dbReference type="ARBA" id="ARBA00022496"/>
    </source>
</evidence>
<dbReference type="SUPFAM" id="SSF50331">
    <property type="entry name" value="MOP-like"/>
    <property type="match status" value="1"/>
</dbReference>
<dbReference type="InterPro" id="IPR015853">
    <property type="entry name" value="ABC_transpr_FbpC"/>
</dbReference>
<evidence type="ECO:0000256" key="7">
    <source>
        <dbReference type="ARBA" id="ARBA00022840"/>
    </source>
</evidence>
<dbReference type="Gene3D" id="3.40.50.300">
    <property type="entry name" value="P-loop containing nucleotide triphosphate hydrolases"/>
    <property type="match status" value="1"/>
</dbReference>
<evidence type="ECO:0000256" key="5">
    <source>
        <dbReference type="ARBA" id="ARBA00022505"/>
    </source>
</evidence>
<gene>
    <name evidence="18" type="ORF">SAMN05216218_11713</name>
</gene>
<evidence type="ECO:0000256" key="14">
    <source>
        <dbReference type="ARBA" id="ARBA00041133"/>
    </source>
</evidence>
<evidence type="ECO:0000256" key="2">
    <source>
        <dbReference type="ARBA" id="ARBA00022448"/>
    </source>
</evidence>
<evidence type="ECO:0000313" key="18">
    <source>
        <dbReference type="EMBL" id="SDG17411.1"/>
    </source>
</evidence>
<keyword evidence="3" id="KW-1003">Cell membrane</keyword>
<organism evidence="18 19">
    <name type="scientific">Halorientalis regularis</name>
    <dbReference type="NCBI Taxonomy" id="660518"/>
    <lineage>
        <taxon>Archaea</taxon>
        <taxon>Methanobacteriati</taxon>
        <taxon>Methanobacteriota</taxon>
        <taxon>Stenosarchaea group</taxon>
        <taxon>Halobacteria</taxon>
        <taxon>Halobacteriales</taxon>
        <taxon>Haloarculaceae</taxon>
        <taxon>Halorientalis</taxon>
    </lineage>
</organism>
<dbReference type="GO" id="GO:0005524">
    <property type="term" value="F:ATP binding"/>
    <property type="evidence" value="ECO:0007669"/>
    <property type="project" value="UniProtKB-KW"/>
</dbReference>
<keyword evidence="5" id="KW-0500">Molybdenum</keyword>
<evidence type="ECO:0000256" key="8">
    <source>
        <dbReference type="ARBA" id="ARBA00023004"/>
    </source>
</evidence>
<dbReference type="SUPFAM" id="SSF52540">
    <property type="entry name" value="P-loop containing nucleoside triphosphate hydrolases"/>
    <property type="match status" value="1"/>
</dbReference>
<evidence type="ECO:0000256" key="12">
    <source>
        <dbReference type="ARBA" id="ARBA00038781"/>
    </source>
</evidence>
<dbReference type="SMART" id="SM00382">
    <property type="entry name" value="AAA"/>
    <property type="match status" value="1"/>
</dbReference>
<evidence type="ECO:0000259" key="17">
    <source>
        <dbReference type="PROSITE" id="PS50893"/>
    </source>
</evidence>
<dbReference type="InterPro" id="IPR027417">
    <property type="entry name" value="P-loop_NTPase"/>
</dbReference>
<comment type="subunit">
    <text evidence="12">The complex is composed of two ATP-binding proteins (WtpC), two transmembrane proteins (WtpB) and a solute-binding protein (WtpA).</text>
</comment>
<evidence type="ECO:0000256" key="16">
    <source>
        <dbReference type="ARBA" id="ARBA00057369"/>
    </source>
</evidence>
<keyword evidence="2" id="KW-0813">Transport</keyword>
<keyword evidence="4" id="KW-0410">Iron transport</keyword>
<keyword evidence="7 18" id="KW-0067">ATP-binding</keyword>
<dbReference type="Proteomes" id="UP000199076">
    <property type="component" value="Unassembled WGS sequence"/>
</dbReference>
<dbReference type="PANTHER" id="PTHR42781">
    <property type="entry name" value="SPERMIDINE/PUTRESCINE IMPORT ATP-BINDING PROTEIN POTA"/>
    <property type="match status" value="1"/>
</dbReference>
<evidence type="ECO:0000256" key="6">
    <source>
        <dbReference type="ARBA" id="ARBA00022741"/>
    </source>
</evidence>
<evidence type="ECO:0000256" key="11">
    <source>
        <dbReference type="ARBA" id="ARBA00038307"/>
    </source>
</evidence>
<accession>A0A1G7S367</accession>
<dbReference type="GO" id="GO:0015408">
    <property type="term" value="F:ABC-type ferric iron transporter activity"/>
    <property type="evidence" value="ECO:0007669"/>
    <property type="project" value="InterPro"/>
</dbReference>
<proteinExistence type="inferred from homology"/>
<comment type="catalytic activity">
    <reaction evidence="15">
        <text>tungstate(in) + ATP + H2O = tungstate(out) + ADP + phosphate + H(+)</text>
        <dbReference type="Rhea" id="RHEA:35027"/>
        <dbReference type="ChEBI" id="CHEBI:15377"/>
        <dbReference type="ChEBI" id="CHEBI:15378"/>
        <dbReference type="ChEBI" id="CHEBI:30616"/>
        <dbReference type="ChEBI" id="CHEBI:43474"/>
        <dbReference type="ChEBI" id="CHEBI:46502"/>
        <dbReference type="ChEBI" id="CHEBI:456216"/>
        <dbReference type="EC" id="7.3.2.6"/>
    </reaction>
</comment>
<comment type="subcellular location">
    <subcellularLocation>
        <location evidence="1">Cell membrane</location>
        <topology evidence="1">Peripheral membrane protein</topology>
    </subcellularLocation>
</comment>
<dbReference type="GO" id="GO:0043190">
    <property type="term" value="C:ATP-binding cassette (ABC) transporter complex"/>
    <property type="evidence" value="ECO:0007669"/>
    <property type="project" value="InterPro"/>
</dbReference>
<evidence type="ECO:0000256" key="1">
    <source>
        <dbReference type="ARBA" id="ARBA00004202"/>
    </source>
</evidence>
<keyword evidence="8" id="KW-0408">Iron</keyword>
<dbReference type="EMBL" id="FNBK01000017">
    <property type="protein sequence ID" value="SDG17411.1"/>
    <property type="molecule type" value="Genomic_DNA"/>
</dbReference>
<dbReference type="PROSITE" id="PS00211">
    <property type="entry name" value="ABC_TRANSPORTER_1"/>
    <property type="match status" value="1"/>
</dbReference>
<dbReference type="InterPro" id="IPR003439">
    <property type="entry name" value="ABC_transporter-like_ATP-bd"/>
</dbReference>
<dbReference type="CDD" id="cd03259">
    <property type="entry name" value="ABC_Carb_Solutes_like"/>
    <property type="match status" value="1"/>
</dbReference>
<comment type="function">
    <text evidence="16">Part of the ABC transporter complex WtpABC involved in molybdate/tungstate import. Responsible for energy coupling to the transport system.</text>
</comment>
<dbReference type="Pfam" id="PF00005">
    <property type="entry name" value="ABC_tran"/>
    <property type="match status" value="1"/>
</dbReference>
<comment type="similarity">
    <text evidence="11">Belongs to the ABC transporter superfamily. Sulfate/tungstate importer (TC 3.A.1.6) family.</text>
</comment>
<keyword evidence="9" id="KW-0406">Ion transport</keyword>
<dbReference type="GO" id="GO:0016887">
    <property type="term" value="F:ATP hydrolysis activity"/>
    <property type="evidence" value="ECO:0007669"/>
    <property type="project" value="InterPro"/>
</dbReference>
<dbReference type="GO" id="GO:1901238">
    <property type="term" value="F:ABC-type tungstate transporter activity"/>
    <property type="evidence" value="ECO:0007669"/>
    <property type="project" value="UniProtKB-EC"/>
</dbReference>
<protein>
    <recommendedName>
        <fullName evidence="14">Molybdate/tungstate import ATP-binding protein WtpC</fullName>
        <ecNumber evidence="13">7.3.2.6</ecNumber>
    </recommendedName>
</protein>
<keyword evidence="6" id="KW-0547">Nucleotide-binding</keyword>
<sequence length="386" mass="42284">MMNESTQTQARTERVVAADFDDGNESRETVLELDGVTRTFGDERAVADFSLSVYEGELLTLLGPSGCGKTTTLRLLAGLIRPDSGTITVNGDLVAGNGQFINPDQRDVGLVFQDYALFPHLSVGENVAYGIDDWDSDAQDARVDELLDLVGLADYRGASPDDLSGGQQQRVALARSLAPEPDVLLLDEPFSNLDVSLRKQMREEVRRILKEAGVTALSVTHDQEEALSISDRVAVMSEGQIEQVGRPEVVFQQPESRFVAEFLGQAGFVSGRLDEHTIETGLGTLDTDMIQGLGPEYDGAEVDVLARPDDLRAIPTEETAGDGQIVEREYTGPSFVYTVELDSGDVVYCEHNHSDHLDLDRRVRVDLVADHRLAWFPTESDGLRDD</sequence>
<feature type="domain" description="ABC transporter" evidence="17">
    <location>
        <begin position="31"/>
        <end position="263"/>
    </location>
</feature>
<evidence type="ECO:0000256" key="13">
    <source>
        <dbReference type="ARBA" id="ARBA00039025"/>
    </source>
</evidence>
<dbReference type="InterPro" id="IPR017871">
    <property type="entry name" value="ABC_transporter-like_CS"/>
</dbReference>
<evidence type="ECO:0000256" key="9">
    <source>
        <dbReference type="ARBA" id="ARBA00023065"/>
    </source>
</evidence>
<dbReference type="EC" id="7.3.2.6" evidence="13"/>
<dbReference type="InterPro" id="IPR008995">
    <property type="entry name" value="Mo/tungstate-bd_C_term_dom"/>
</dbReference>
<dbReference type="InterPro" id="IPR050093">
    <property type="entry name" value="ABC_SmlMolc_Importer"/>
</dbReference>
<dbReference type="FunFam" id="3.40.50.300:FF:000425">
    <property type="entry name" value="Probable ABC transporter, ATP-binding subunit"/>
    <property type="match status" value="1"/>
</dbReference>
<dbReference type="STRING" id="660518.SAMN05216218_11713"/>
<reference evidence="19" key="1">
    <citation type="submission" date="2016-10" db="EMBL/GenBank/DDBJ databases">
        <authorList>
            <person name="Varghese N."/>
            <person name="Submissions S."/>
        </authorList>
    </citation>
    <scope>NUCLEOTIDE SEQUENCE [LARGE SCALE GENOMIC DNA]</scope>
    <source>
        <strain evidence="19">IBRC-M 10760</strain>
    </source>
</reference>
<dbReference type="InterPro" id="IPR013611">
    <property type="entry name" value="Transp-assoc_OB_typ2"/>
</dbReference>
<evidence type="ECO:0000313" key="19">
    <source>
        <dbReference type="Proteomes" id="UP000199076"/>
    </source>
</evidence>
<dbReference type="InterPro" id="IPR003593">
    <property type="entry name" value="AAA+_ATPase"/>
</dbReference>
<dbReference type="PROSITE" id="PS50893">
    <property type="entry name" value="ABC_TRANSPORTER_2"/>
    <property type="match status" value="1"/>
</dbReference>
<name>A0A1G7S367_9EURY</name>
<dbReference type="PANTHER" id="PTHR42781:SF4">
    <property type="entry name" value="SPERMIDINE_PUTRESCINE IMPORT ATP-BINDING PROTEIN POTA"/>
    <property type="match status" value="1"/>
</dbReference>